<dbReference type="InterPro" id="IPR002347">
    <property type="entry name" value="SDR_fam"/>
</dbReference>
<dbReference type="PANTHER" id="PTHR43431:SF7">
    <property type="entry name" value="OXIDOREDUCTASE, SHORT CHAIN DEHYDROGENASE_REDUCTASE FAMILY (AFU_ORTHOLOGUE AFUA_5G14000)"/>
    <property type="match status" value="1"/>
</dbReference>
<dbReference type="EMBL" id="FZOF01000028">
    <property type="protein sequence ID" value="SNT46832.1"/>
    <property type="molecule type" value="Genomic_DNA"/>
</dbReference>
<evidence type="ECO:0000313" key="1">
    <source>
        <dbReference type="EMBL" id="SNT46832.1"/>
    </source>
</evidence>
<gene>
    <name evidence="1" type="ORF">SAMN05216252_12864</name>
</gene>
<accession>A0A239MXD4</accession>
<evidence type="ECO:0000313" key="2">
    <source>
        <dbReference type="Proteomes" id="UP000198280"/>
    </source>
</evidence>
<reference evidence="1 2" key="1">
    <citation type="submission" date="2017-06" db="EMBL/GenBank/DDBJ databases">
        <authorList>
            <person name="Kim H.J."/>
            <person name="Triplett B.A."/>
        </authorList>
    </citation>
    <scope>NUCLEOTIDE SEQUENCE [LARGE SCALE GENOMIC DNA]</scope>
    <source>
        <strain evidence="1 2">CGMCC 4.1858</strain>
    </source>
</reference>
<protein>
    <submittedName>
        <fullName evidence="1">Short-chain dehydrogenase</fullName>
    </submittedName>
</protein>
<keyword evidence="2" id="KW-1185">Reference proteome</keyword>
<dbReference type="SUPFAM" id="SSF51735">
    <property type="entry name" value="NAD(P)-binding Rossmann-fold domains"/>
    <property type="match status" value="1"/>
</dbReference>
<organism evidence="1 2">
    <name type="scientific">Actinacidiphila glaucinigra</name>
    <dbReference type="NCBI Taxonomy" id="235986"/>
    <lineage>
        <taxon>Bacteria</taxon>
        <taxon>Bacillati</taxon>
        <taxon>Actinomycetota</taxon>
        <taxon>Actinomycetes</taxon>
        <taxon>Kitasatosporales</taxon>
        <taxon>Streptomycetaceae</taxon>
        <taxon>Actinacidiphila</taxon>
    </lineage>
</organism>
<dbReference type="OrthoDB" id="9799818at2"/>
<dbReference type="InterPro" id="IPR036291">
    <property type="entry name" value="NAD(P)-bd_dom_sf"/>
</dbReference>
<proteinExistence type="predicted"/>
<dbReference type="AlphaFoldDB" id="A0A239MXD4"/>
<dbReference type="RefSeq" id="WP_089228081.1">
    <property type="nucleotide sequence ID" value="NZ_FZOF01000028.1"/>
</dbReference>
<name>A0A239MXD4_9ACTN</name>
<dbReference type="Pfam" id="PF00106">
    <property type="entry name" value="adh_short"/>
    <property type="match status" value="1"/>
</dbReference>
<dbReference type="PANTHER" id="PTHR43431">
    <property type="entry name" value="OXIDOREDUCTASE, SHORT CHAIN DEHYDROGENASE/REDUCTASE FAMILY (AFU_ORTHOLOGUE AFUA_5G14000)"/>
    <property type="match status" value="1"/>
</dbReference>
<dbReference type="Gene3D" id="3.40.50.720">
    <property type="entry name" value="NAD(P)-binding Rossmann-like Domain"/>
    <property type="match status" value="1"/>
</dbReference>
<sequence>MATMVIVGAGRGLGAAVARQFGSDGFDVALVARDQDRLDTLAAALDKDGVTAQGFAADVRDPLALGAALDAAAAALGPIEVLQYSPAPPAEFMRPLLETTPADFAGPLEFSLYGAVTAVHAVLPDMRFLGRGTILFVNGGSAVRPLPARAGTSVAYAAESAYARMLHDTLAGEDIHVAQLIVPGVIRPGHPRNDPAALAGALWALHRDRTGFRHFAGVLEGEA</sequence>
<dbReference type="Proteomes" id="UP000198280">
    <property type="component" value="Unassembled WGS sequence"/>
</dbReference>